<feature type="region of interest" description="Disordered" evidence="1">
    <location>
        <begin position="32"/>
        <end position="83"/>
    </location>
</feature>
<dbReference type="HOGENOM" id="CLU_2535667_0_0_10"/>
<organism evidence="2 3">
    <name type="scientific">Bacteroides pyogenes F0041</name>
    <dbReference type="NCBI Taxonomy" id="1321819"/>
    <lineage>
        <taxon>Bacteria</taxon>
        <taxon>Pseudomonadati</taxon>
        <taxon>Bacteroidota</taxon>
        <taxon>Bacteroidia</taxon>
        <taxon>Bacteroidales</taxon>
        <taxon>Bacteroidaceae</taxon>
        <taxon>Bacteroides</taxon>
    </lineage>
</organism>
<comment type="caution">
    <text evidence="2">The sequence shown here is derived from an EMBL/GenBank/DDBJ whole genome shotgun (WGS) entry which is preliminary data.</text>
</comment>
<dbReference type="Proteomes" id="UP000016496">
    <property type="component" value="Unassembled WGS sequence"/>
</dbReference>
<gene>
    <name evidence="2" type="ORF">HMPREF1981_02503</name>
</gene>
<evidence type="ECO:0000313" key="2">
    <source>
        <dbReference type="EMBL" id="ERI84135.1"/>
    </source>
</evidence>
<dbReference type="RefSeq" id="WP_021646046.1">
    <property type="nucleotide sequence ID" value="NZ_KE993130.1"/>
</dbReference>
<feature type="region of interest" description="Disordered" evidence="1">
    <location>
        <begin position="1"/>
        <end position="20"/>
    </location>
</feature>
<proteinExistence type="predicted"/>
<reference evidence="2 3" key="1">
    <citation type="submission" date="2013-08" db="EMBL/GenBank/DDBJ databases">
        <authorList>
            <person name="Weinstock G."/>
            <person name="Sodergren E."/>
            <person name="Wylie T."/>
            <person name="Fulton L."/>
            <person name="Fulton R."/>
            <person name="Fronick C."/>
            <person name="O'Laughlin M."/>
            <person name="Godfrey J."/>
            <person name="Miner T."/>
            <person name="Herter B."/>
            <person name="Appelbaum E."/>
            <person name="Cordes M."/>
            <person name="Lek S."/>
            <person name="Wollam A."/>
            <person name="Pepin K.H."/>
            <person name="Palsikar V.B."/>
            <person name="Mitreva M."/>
            <person name="Wilson R.K."/>
        </authorList>
    </citation>
    <scope>NUCLEOTIDE SEQUENCE [LARGE SCALE GENOMIC DNA]</scope>
    <source>
        <strain evidence="2 3">F0041</strain>
    </source>
</reference>
<name>U2CHX3_9BACE</name>
<protein>
    <submittedName>
        <fullName evidence="2">Uncharacterized protein</fullName>
    </submittedName>
</protein>
<dbReference type="EMBL" id="AWSV01000132">
    <property type="protein sequence ID" value="ERI84135.1"/>
    <property type="molecule type" value="Genomic_DNA"/>
</dbReference>
<evidence type="ECO:0000313" key="3">
    <source>
        <dbReference type="Proteomes" id="UP000016496"/>
    </source>
</evidence>
<dbReference type="PATRIC" id="fig|1321819.3.peg.2314"/>
<sequence length="83" mass="8977">MTLFLGKARDAASGSQPSRTERLVKICTFPTDEILHGNESNAPTPARKQNRRDGELGRKRVGGKDGAASNCEKADTAKTTARY</sequence>
<dbReference type="AlphaFoldDB" id="U2CHX3"/>
<evidence type="ECO:0000256" key="1">
    <source>
        <dbReference type="SAM" id="MobiDB-lite"/>
    </source>
</evidence>
<accession>U2CHX3</accession>